<reference evidence="1 2" key="1">
    <citation type="submission" date="2019-03" db="EMBL/GenBank/DDBJ databases">
        <title>First draft genome of Liparis tanakae, snailfish: a comprehensive survey of snailfish specific genes.</title>
        <authorList>
            <person name="Kim W."/>
            <person name="Song I."/>
            <person name="Jeong J.-H."/>
            <person name="Kim D."/>
            <person name="Kim S."/>
            <person name="Ryu S."/>
            <person name="Song J.Y."/>
            <person name="Lee S.K."/>
        </authorList>
    </citation>
    <scope>NUCLEOTIDE SEQUENCE [LARGE SCALE GENOMIC DNA]</scope>
    <source>
        <tissue evidence="1">Muscle</tissue>
    </source>
</reference>
<sequence length="25" mass="2911">MPHSPLVMWLVSPSWPHSDMLMSML</sequence>
<dbReference type="EMBL" id="SRLO01014193">
    <property type="protein sequence ID" value="TNN24816.1"/>
    <property type="molecule type" value="Genomic_DNA"/>
</dbReference>
<protein>
    <submittedName>
        <fullName evidence="1">Uncharacterized protein</fullName>
    </submittedName>
</protein>
<dbReference type="Proteomes" id="UP000314294">
    <property type="component" value="Unassembled WGS sequence"/>
</dbReference>
<accession>A0A4Z2E7A7</accession>
<dbReference type="AlphaFoldDB" id="A0A4Z2E7A7"/>
<organism evidence="1 2">
    <name type="scientific">Liparis tanakae</name>
    <name type="common">Tanaka's snailfish</name>
    <dbReference type="NCBI Taxonomy" id="230148"/>
    <lineage>
        <taxon>Eukaryota</taxon>
        <taxon>Metazoa</taxon>
        <taxon>Chordata</taxon>
        <taxon>Craniata</taxon>
        <taxon>Vertebrata</taxon>
        <taxon>Euteleostomi</taxon>
        <taxon>Actinopterygii</taxon>
        <taxon>Neopterygii</taxon>
        <taxon>Teleostei</taxon>
        <taxon>Neoteleostei</taxon>
        <taxon>Acanthomorphata</taxon>
        <taxon>Eupercaria</taxon>
        <taxon>Perciformes</taxon>
        <taxon>Cottioidei</taxon>
        <taxon>Cottales</taxon>
        <taxon>Liparidae</taxon>
        <taxon>Liparis</taxon>
    </lineage>
</organism>
<name>A0A4Z2E7A7_9TELE</name>
<keyword evidence="2" id="KW-1185">Reference proteome</keyword>
<evidence type="ECO:0000313" key="2">
    <source>
        <dbReference type="Proteomes" id="UP000314294"/>
    </source>
</evidence>
<comment type="caution">
    <text evidence="1">The sequence shown here is derived from an EMBL/GenBank/DDBJ whole genome shotgun (WGS) entry which is preliminary data.</text>
</comment>
<evidence type="ECO:0000313" key="1">
    <source>
        <dbReference type="EMBL" id="TNN24816.1"/>
    </source>
</evidence>
<gene>
    <name evidence="1" type="ORF">EYF80_065058</name>
</gene>
<proteinExistence type="predicted"/>